<keyword evidence="1" id="KW-1133">Transmembrane helix</keyword>
<name>A0AAV7KDK8_9METZ</name>
<keyword evidence="3" id="KW-1185">Reference proteome</keyword>
<keyword evidence="1" id="KW-0472">Membrane</keyword>
<protein>
    <recommendedName>
        <fullName evidence="4">Reticulon-like protein</fullName>
    </recommendedName>
</protein>
<gene>
    <name evidence="2" type="ORF">LOD99_10978</name>
</gene>
<dbReference type="Proteomes" id="UP001165289">
    <property type="component" value="Unassembled WGS sequence"/>
</dbReference>
<proteinExistence type="predicted"/>
<feature type="transmembrane region" description="Helical" evidence="1">
    <location>
        <begin position="132"/>
        <end position="149"/>
    </location>
</feature>
<reference evidence="2 3" key="1">
    <citation type="journal article" date="2023" name="BMC Biol.">
        <title>The compact genome of the sponge Oopsacas minuta (Hexactinellida) is lacking key metazoan core genes.</title>
        <authorList>
            <person name="Santini S."/>
            <person name="Schenkelaars Q."/>
            <person name="Jourda C."/>
            <person name="Duchesne M."/>
            <person name="Belahbib H."/>
            <person name="Rocher C."/>
            <person name="Selva M."/>
            <person name="Riesgo A."/>
            <person name="Vervoort M."/>
            <person name="Leys S.P."/>
            <person name="Kodjabachian L."/>
            <person name="Le Bivic A."/>
            <person name="Borchiellini C."/>
            <person name="Claverie J.M."/>
            <person name="Renard E."/>
        </authorList>
    </citation>
    <scope>NUCLEOTIDE SEQUENCE [LARGE SCALE GENOMIC DNA]</scope>
    <source>
        <strain evidence="2">SPO-2</strain>
    </source>
</reference>
<evidence type="ECO:0008006" key="4">
    <source>
        <dbReference type="Google" id="ProtNLM"/>
    </source>
</evidence>
<sequence>MSQDTDFQTRQGMLASVLYPHRRVLVKMWKSLTFEPKSEAFGAALIGLVTILFLTLYVYDLSVISICGIAIIVATGVDFALKKHGWVNALSPRSDTEDKYFAEVVSRELTSLNILAEHTVDFFYSVRIVNPFKFYSMVLITLIILSELTSSVSAWLLLGILSVVVMLIPGFIRLCRNQQIEPSSVLRDAYKSLKMFQLQFQLQVIVCNLVILALAILFRGYGLANLMIGLNILSLIYFLMPSDLKTEDN</sequence>
<evidence type="ECO:0000313" key="2">
    <source>
        <dbReference type="EMBL" id="KAI6658704.1"/>
    </source>
</evidence>
<feature type="transmembrane region" description="Helical" evidence="1">
    <location>
        <begin position="40"/>
        <end position="57"/>
    </location>
</feature>
<keyword evidence="1" id="KW-0812">Transmembrane</keyword>
<organism evidence="2 3">
    <name type="scientific">Oopsacas minuta</name>
    <dbReference type="NCBI Taxonomy" id="111878"/>
    <lineage>
        <taxon>Eukaryota</taxon>
        <taxon>Metazoa</taxon>
        <taxon>Porifera</taxon>
        <taxon>Hexactinellida</taxon>
        <taxon>Hexasterophora</taxon>
        <taxon>Lyssacinosida</taxon>
        <taxon>Leucopsacidae</taxon>
        <taxon>Oopsacas</taxon>
    </lineage>
</organism>
<accession>A0AAV7KDK8</accession>
<feature type="transmembrane region" description="Helical" evidence="1">
    <location>
        <begin position="155"/>
        <end position="175"/>
    </location>
</feature>
<evidence type="ECO:0000313" key="3">
    <source>
        <dbReference type="Proteomes" id="UP001165289"/>
    </source>
</evidence>
<comment type="caution">
    <text evidence="2">The sequence shown here is derived from an EMBL/GenBank/DDBJ whole genome shotgun (WGS) entry which is preliminary data.</text>
</comment>
<feature type="transmembrane region" description="Helical" evidence="1">
    <location>
        <begin position="196"/>
        <end position="217"/>
    </location>
</feature>
<evidence type="ECO:0000256" key="1">
    <source>
        <dbReference type="SAM" id="Phobius"/>
    </source>
</evidence>
<feature type="transmembrane region" description="Helical" evidence="1">
    <location>
        <begin position="223"/>
        <end position="240"/>
    </location>
</feature>
<dbReference type="AlphaFoldDB" id="A0AAV7KDK8"/>
<dbReference type="EMBL" id="JAKMXF010000082">
    <property type="protein sequence ID" value="KAI6658704.1"/>
    <property type="molecule type" value="Genomic_DNA"/>
</dbReference>
<feature type="transmembrane region" description="Helical" evidence="1">
    <location>
        <begin position="63"/>
        <end position="81"/>
    </location>
</feature>